<dbReference type="EMBL" id="JBHUIO010000019">
    <property type="protein sequence ID" value="MFD2172207.1"/>
    <property type="molecule type" value="Genomic_DNA"/>
</dbReference>
<dbReference type="Pfam" id="PF00440">
    <property type="entry name" value="TetR_N"/>
    <property type="match status" value="1"/>
</dbReference>
<comment type="caution">
    <text evidence="4">The sequence shown here is derived from an EMBL/GenBank/DDBJ whole genome shotgun (WGS) entry which is preliminary data.</text>
</comment>
<dbReference type="InterPro" id="IPR009057">
    <property type="entry name" value="Homeodomain-like_sf"/>
</dbReference>
<keyword evidence="5" id="KW-1185">Reference proteome</keyword>
<accession>A0ABW5A1U7</accession>
<dbReference type="InterPro" id="IPR001647">
    <property type="entry name" value="HTH_TetR"/>
</dbReference>
<evidence type="ECO:0000256" key="1">
    <source>
        <dbReference type="ARBA" id="ARBA00023125"/>
    </source>
</evidence>
<dbReference type="PANTHER" id="PTHR43479">
    <property type="entry name" value="ACREF/ENVCD OPERON REPRESSOR-RELATED"/>
    <property type="match status" value="1"/>
</dbReference>
<feature type="domain" description="HTH tetR-type" evidence="3">
    <location>
        <begin position="9"/>
        <end position="69"/>
    </location>
</feature>
<gene>
    <name evidence="4" type="ORF">ACFSOY_19865</name>
</gene>
<reference evidence="5" key="1">
    <citation type="journal article" date="2019" name="Int. J. Syst. Evol. Microbiol.">
        <title>The Global Catalogue of Microorganisms (GCM) 10K type strain sequencing project: providing services to taxonomists for standard genome sequencing and annotation.</title>
        <authorList>
            <consortium name="The Broad Institute Genomics Platform"/>
            <consortium name="The Broad Institute Genome Sequencing Center for Infectious Disease"/>
            <person name="Wu L."/>
            <person name="Ma J."/>
        </authorList>
    </citation>
    <scope>NUCLEOTIDE SEQUENCE [LARGE SCALE GENOMIC DNA]</scope>
    <source>
        <strain evidence="5">CGMCC 1.13574</strain>
    </source>
</reference>
<feature type="DNA-binding region" description="H-T-H motif" evidence="2">
    <location>
        <begin position="32"/>
        <end position="51"/>
    </location>
</feature>
<proteinExistence type="predicted"/>
<evidence type="ECO:0000313" key="4">
    <source>
        <dbReference type="EMBL" id="MFD2172207.1"/>
    </source>
</evidence>
<dbReference type="PROSITE" id="PS50977">
    <property type="entry name" value="HTH_TETR_2"/>
    <property type="match status" value="1"/>
</dbReference>
<evidence type="ECO:0000313" key="5">
    <source>
        <dbReference type="Proteomes" id="UP001597343"/>
    </source>
</evidence>
<dbReference type="PANTHER" id="PTHR43479:SF11">
    <property type="entry name" value="ACREF_ENVCD OPERON REPRESSOR-RELATED"/>
    <property type="match status" value="1"/>
</dbReference>
<dbReference type="PRINTS" id="PR00455">
    <property type="entry name" value="HTHTETR"/>
</dbReference>
<dbReference type="SUPFAM" id="SSF46689">
    <property type="entry name" value="Homeodomain-like"/>
    <property type="match status" value="1"/>
</dbReference>
<sequence length="169" mass="18273">MKANIPIPGTAKARLLEHAIEDFGTKGYDGVNVVELAQKSGVTTGSLYHHFGNKLELYKTVRAEMERRVLDRMEGASAVIERSTAKIRAALLVGFDAAVKFDACRLLGEQDPSGRSDQVAELLAVLREQEPAGVEHLLVALWRAALLAVADGQPADRARSALAWALPSE</sequence>
<name>A0ABW5A1U7_9BACL</name>
<evidence type="ECO:0000259" key="3">
    <source>
        <dbReference type="PROSITE" id="PS50977"/>
    </source>
</evidence>
<dbReference type="Gene3D" id="1.10.357.10">
    <property type="entry name" value="Tetracycline Repressor, domain 2"/>
    <property type="match status" value="1"/>
</dbReference>
<evidence type="ECO:0000256" key="2">
    <source>
        <dbReference type="PROSITE-ProRule" id="PRU00335"/>
    </source>
</evidence>
<organism evidence="4 5">
    <name type="scientific">Tumebacillus lipolyticus</name>
    <dbReference type="NCBI Taxonomy" id="1280370"/>
    <lineage>
        <taxon>Bacteria</taxon>
        <taxon>Bacillati</taxon>
        <taxon>Bacillota</taxon>
        <taxon>Bacilli</taxon>
        <taxon>Bacillales</taxon>
        <taxon>Alicyclobacillaceae</taxon>
        <taxon>Tumebacillus</taxon>
    </lineage>
</organism>
<protein>
    <submittedName>
        <fullName evidence="4">TetR/AcrR family transcriptional regulator</fullName>
    </submittedName>
</protein>
<keyword evidence="1 2" id="KW-0238">DNA-binding</keyword>
<dbReference type="Proteomes" id="UP001597343">
    <property type="component" value="Unassembled WGS sequence"/>
</dbReference>
<dbReference type="RefSeq" id="WP_386049596.1">
    <property type="nucleotide sequence ID" value="NZ_JBHUIO010000019.1"/>
</dbReference>
<dbReference type="InterPro" id="IPR050624">
    <property type="entry name" value="HTH-type_Tx_Regulator"/>
</dbReference>